<accession>A0A3G2KA79</accession>
<protein>
    <submittedName>
        <fullName evidence="1">Holliday junction resolvase</fullName>
    </submittedName>
</protein>
<proteinExistence type="predicted"/>
<dbReference type="Proteomes" id="UP000279098">
    <property type="component" value="Genome"/>
</dbReference>
<sequence>MDGKRFEADLEKAFRKAGLAATRPHQTKQADVGDLHVSGDIVVQAKAWRNLAQGIREGLAGVAVQKVHARRPIGVAIAKKAGEPILDAVVAMPLRDFILLLNSRVQTDDAGVE</sequence>
<evidence type="ECO:0000313" key="1">
    <source>
        <dbReference type="EMBL" id="AYN55905.1"/>
    </source>
</evidence>
<evidence type="ECO:0000313" key="2">
    <source>
        <dbReference type="Proteomes" id="UP000279098"/>
    </source>
</evidence>
<organism evidence="1 2">
    <name type="scientific">Microbacterium phage Brahms</name>
    <dbReference type="NCBI Taxonomy" id="2419973"/>
    <lineage>
        <taxon>Viruses</taxon>
        <taxon>Duplodnaviria</taxon>
        <taxon>Heunggongvirae</taxon>
        <taxon>Uroviricota</taxon>
        <taxon>Caudoviricetes</taxon>
        <taxon>Armstrongvirus</taxon>
        <taxon>Armstrongvirus armstrong</taxon>
    </lineage>
</organism>
<gene>
    <name evidence="1" type="primary">34</name>
    <name evidence="1" type="ORF">PBI_BRAHMS_34</name>
</gene>
<name>A0A3G2KA79_9CAUD</name>
<dbReference type="EMBL" id="MH834602">
    <property type="protein sequence ID" value="AYN55905.1"/>
    <property type="molecule type" value="Genomic_DNA"/>
</dbReference>
<reference evidence="1 2" key="1">
    <citation type="submission" date="2018-09" db="EMBL/GenBank/DDBJ databases">
        <authorList>
            <person name="Fryberger R.B."/>
            <person name="Stoner T.H."/>
            <person name="Garlena R.A."/>
            <person name="Russell D.A."/>
            <person name="Pope W.H."/>
            <person name="Jacobs-Sera D."/>
            <person name="Hatfull G.F."/>
        </authorList>
    </citation>
    <scope>NUCLEOTIDE SEQUENCE [LARGE SCALE GENOMIC DNA]</scope>
</reference>